<dbReference type="Proteomes" id="UP000197019">
    <property type="component" value="Chromosome"/>
</dbReference>
<evidence type="ECO:0008006" key="3">
    <source>
        <dbReference type="Google" id="ProtNLM"/>
    </source>
</evidence>
<evidence type="ECO:0000313" key="2">
    <source>
        <dbReference type="Proteomes" id="UP000197019"/>
    </source>
</evidence>
<dbReference type="OrthoDB" id="9793663at2"/>
<dbReference type="AlphaFoldDB" id="A0A1Z4BUK1"/>
<dbReference type="PANTHER" id="PTHR38774:SF1">
    <property type="entry name" value="CYTOPLASMIC PROTEIN"/>
    <property type="match status" value="1"/>
</dbReference>
<organism evidence="1 2">
    <name type="scientific">Methylovulum psychrotolerans</name>
    <dbReference type="NCBI Taxonomy" id="1704499"/>
    <lineage>
        <taxon>Bacteria</taxon>
        <taxon>Pseudomonadati</taxon>
        <taxon>Pseudomonadota</taxon>
        <taxon>Gammaproteobacteria</taxon>
        <taxon>Methylococcales</taxon>
        <taxon>Methylococcaceae</taxon>
        <taxon>Methylovulum</taxon>
    </lineage>
</organism>
<keyword evidence="2" id="KW-1185">Reference proteome</keyword>
<evidence type="ECO:0000313" key="1">
    <source>
        <dbReference type="EMBL" id="ASF44938.1"/>
    </source>
</evidence>
<reference evidence="1 2" key="1">
    <citation type="submission" date="2017-06" db="EMBL/GenBank/DDBJ databases">
        <title>Genome Sequencing of the methanotroph Methylovulum psychrotolerants str. HV10-M2 isolated from a high-altitude environment.</title>
        <authorList>
            <person name="Mateos-Rivera A."/>
        </authorList>
    </citation>
    <scope>NUCLEOTIDE SEQUENCE [LARGE SCALE GENOMIC DNA]</scope>
    <source>
        <strain evidence="1 2">HV10_M2</strain>
    </source>
</reference>
<dbReference type="KEGG" id="mpsy:CEK71_02015"/>
<accession>A0A1Z4BUK1</accession>
<protein>
    <recommendedName>
        <fullName evidence="3">DUF1249 domain-containing protein</fullName>
    </recommendedName>
</protein>
<dbReference type="PANTHER" id="PTHR38774">
    <property type="entry name" value="CYTOPLASMIC PROTEIN-RELATED"/>
    <property type="match status" value="1"/>
</dbReference>
<name>A0A1Z4BUK1_9GAMM</name>
<dbReference type="InterPro" id="IPR009659">
    <property type="entry name" value="DUF1249"/>
</dbReference>
<proteinExistence type="predicted"/>
<sequence length="142" mass="16216">MALITPINTSLCLEQLCASNFQKLLQLIPDLAAIKNAAVGVAPRHANLHLTVIDHSPYTLTVELNHCFSQHLDGLLAPALRIRIYMDAQLAEVLSDNDRASVARTFPDARQSREIMHYKWRLNYFLQKWLDHCLGKNYRFTS</sequence>
<dbReference type="EMBL" id="CP022129">
    <property type="protein sequence ID" value="ASF44938.1"/>
    <property type="molecule type" value="Genomic_DNA"/>
</dbReference>
<dbReference type="Pfam" id="PF06853">
    <property type="entry name" value="DUF1249"/>
    <property type="match status" value="1"/>
</dbReference>
<dbReference type="RefSeq" id="WP_088617821.1">
    <property type="nucleotide sequence ID" value="NZ_CP022129.1"/>
</dbReference>
<gene>
    <name evidence="1" type="ORF">CEK71_02015</name>
</gene>